<evidence type="ECO:0000256" key="1">
    <source>
        <dbReference type="ARBA" id="ARBA00005417"/>
    </source>
</evidence>
<dbReference type="GO" id="GO:0016887">
    <property type="term" value="F:ATP hydrolysis activity"/>
    <property type="evidence" value="ECO:0007669"/>
    <property type="project" value="InterPro"/>
</dbReference>
<gene>
    <name evidence="6" type="ORF">CUN49_08650</name>
    <name evidence="7" type="ORF">CUN50_04300</name>
</gene>
<dbReference type="EMBL" id="PGTM01000108">
    <property type="protein sequence ID" value="PJF35812.1"/>
    <property type="molecule type" value="Genomic_DNA"/>
</dbReference>
<dbReference type="Proteomes" id="UP000229681">
    <property type="component" value="Unassembled WGS sequence"/>
</dbReference>
<dbReference type="GO" id="GO:0005524">
    <property type="term" value="F:ATP binding"/>
    <property type="evidence" value="ECO:0007669"/>
    <property type="project" value="UniProtKB-KW"/>
</dbReference>
<dbReference type="PROSITE" id="PS00211">
    <property type="entry name" value="ABC_TRANSPORTER_1"/>
    <property type="match status" value="1"/>
</dbReference>
<evidence type="ECO:0000313" key="7">
    <source>
        <dbReference type="EMBL" id="PJF42380.1"/>
    </source>
</evidence>
<dbReference type="PANTHER" id="PTHR43335:SF4">
    <property type="entry name" value="ABC TRANSPORTER, ATP-BINDING PROTEIN"/>
    <property type="match status" value="1"/>
</dbReference>
<evidence type="ECO:0000313" key="9">
    <source>
        <dbReference type="Proteomes" id="UP000229681"/>
    </source>
</evidence>
<dbReference type="InterPro" id="IPR003593">
    <property type="entry name" value="AAA+_ATPase"/>
</dbReference>
<evidence type="ECO:0000256" key="2">
    <source>
        <dbReference type="ARBA" id="ARBA00022448"/>
    </source>
</evidence>
<dbReference type="CDD" id="cd03230">
    <property type="entry name" value="ABC_DR_subfamily_A"/>
    <property type="match status" value="1"/>
</dbReference>
<evidence type="ECO:0000259" key="5">
    <source>
        <dbReference type="PROSITE" id="PS50893"/>
    </source>
</evidence>
<dbReference type="Gene3D" id="3.40.50.300">
    <property type="entry name" value="P-loop containing nucleotide triphosphate hydrolases"/>
    <property type="match status" value="1"/>
</dbReference>
<keyword evidence="3" id="KW-0547">Nucleotide-binding</keyword>
<dbReference type="Pfam" id="PF00005">
    <property type="entry name" value="ABC_tran"/>
    <property type="match status" value="1"/>
</dbReference>
<dbReference type="SMART" id="SM00382">
    <property type="entry name" value="AAA"/>
    <property type="match status" value="1"/>
</dbReference>
<dbReference type="InterPro" id="IPR027417">
    <property type="entry name" value="P-loop_NTPase"/>
</dbReference>
<evidence type="ECO:0000313" key="6">
    <source>
        <dbReference type="EMBL" id="PJF35812.1"/>
    </source>
</evidence>
<dbReference type="InterPro" id="IPR003439">
    <property type="entry name" value="ABC_transporter-like_ATP-bd"/>
</dbReference>
<evidence type="ECO:0000313" key="8">
    <source>
        <dbReference type="Proteomes" id="UP000228947"/>
    </source>
</evidence>
<organism evidence="6 9">
    <name type="scientific">Candidatus Thermofonsia Clade 1 bacterium</name>
    <dbReference type="NCBI Taxonomy" id="2364210"/>
    <lineage>
        <taxon>Bacteria</taxon>
        <taxon>Bacillati</taxon>
        <taxon>Chloroflexota</taxon>
        <taxon>Candidatus Thermofontia</taxon>
        <taxon>Candidatus Thermofonsia Clade 1</taxon>
    </lineage>
</organism>
<keyword evidence="4" id="KW-0067">ATP-binding</keyword>
<dbReference type="AlphaFoldDB" id="A0A2M8PE58"/>
<feature type="domain" description="ABC transporter" evidence="5">
    <location>
        <begin position="2"/>
        <end position="229"/>
    </location>
</feature>
<dbReference type="PROSITE" id="PS50893">
    <property type="entry name" value="ABC_TRANSPORTER_2"/>
    <property type="match status" value="1"/>
</dbReference>
<accession>A0A2M8PE58</accession>
<evidence type="ECO:0000256" key="4">
    <source>
        <dbReference type="ARBA" id="ARBA00022840"/>
    </source>
</evidence>
<dbReference type="EMBL" id="PGTL01000019">
    <property type="protein sequence ID" value="PJF42380.1"/>
    <property type="molecule type" value="Genomic_DNA"/>
</dbReference>
<proteinExistence type="inferred from homology"/>
<dbReference type="InterPro" id="IPR017871">
    <property type="entry name" value="ABC_transporter-like_CS"/>
</dbReference>
<comment type="similarity">
    <text evidence="1">Belongs to the ABC transporter superfamily.</text>
</comment>
<sequence length="309" mass="34160">MIKVESLTKRYGRFMALRGISFQAESGEILGFLGPNGAGKTTTMRILTGYMPPTSGRAFVADYDVFMDSLEVRKRVGYLPETVPLYPDMSVHGYVKYIAELRSVPQAASRADDVLRLVGMHTRRDSLIRNISKGMRQRVGLAQALVHDPQVLILDEPTIGLDPRQTLEVRELVRSLGKTHTIMFSTHILSEAEQVCDRVVIIHRGEIVAMDKPEALRDQLQQGARLFVRVGKAPSAEAVRKALLNIAGVAEVTPLQEAFSVAARRGVDVRGRIASAISAAGWELLELRPLAMSLEEIFLELTVQQDQSA</sequence>
<comment type="caution">
    <text evidence="6">The sequence shown here is derived from an EMBL/GenBank/DDBJ whole genome shotgun (WGS) entry which is preliminary data.</text>
</comment>
<reference evidence="8 9" key="1">
    <citation type="submission" date="2017-11" db="EMBL/GenBank/DDBJ databases">
        <title>Evolution of Phototrophy in the Chloroflexi Phylum Driven by Horizontal Gene Transfer.</title>
        <authorList>
            <person name="Ward L.M."/>
            <person name="Hemp J."/>
            <person name="Shih P.M."/>
            <person name="Mcglynn S.E."/>
            <person name="Fischer W."/>
        </authorList>
    </citation>
    <scope>NUCLEOTIDE SEQUENCE [LARGE SCALE GENOMIC DNA]</scope>
    <source>
        <strain evidence="7">CP1_1M</strain>
        <strain evidence="6">JP3_13</strain>
    </source>
</reference>
<dbReference type="SUPFAM" id="SSF52540">
    <property type="entry name" value="P-loop containing nucleoside triphosphate hydrolases"/>
    <property type="match status" value="1"/>
</dbReference>
<protein>
    <submittedName>
        <fullName evidence="6">MFS transporter</fullName>
    </submittedName>
</protein>
<name>A0A2M8PE58_9CHLR</name>
<dbReference type="PANTHER" id="PTHR43335">
    <property type="entry name" value="ABC TRANSPORTER, ATP-BINDING PROTEIN"/>
    <property type="match status" value="1"/>
</dbReference>
<keyword evidence="2" id="KW-0813">Transport</keyword>
<dbReference type="Proteomes" id="UP000228947">
    <property type="component" value="Unassembled WGS sequence"/>
</dbReference>
<evidence type="ECO:0000256" key="3">
    <source>
        <dbReference type="ARBA" id="ARBA00022741"/>
    </source>
</evidence>